<dbReference type="SUPFAM" id="SSF53649">
    <property type="entry name" value="Alkaline phosphatase-like"/>
    <property type="match status" value="1"/>
</dbReference>
<comment type="caution">
    <text evidence="4">The sequence shown here is derived from an EMBL/GenBank/DDBJ whole genome shotgun (WGS) entry which is preliminary data.</text>
</comment>
<name>A0ABW2A385_9GAMM</name>
<evidence type="ECO:0000259" key="3">
    <source>
        <dbReference type="Pfam" id="PF00884"/>
    </source>
</evidence>
<organism evidence="4 5">
    <name type="scientific">Marinobacterium aestuariivivens</name>
    <dbReference type="NCBI Taxonomy" id="1698799"/>
    <lineage>
        <taxon>Bacteria</taxon>
        <taxon>Pseudomonadati</taxon>
        <taxon>Pseudomonadota</taxon>
        <taxon>Gammaproteobacteria</taxon>
        <taxon>Oceanospirillales</taxon>
        <taxon>Oceanospirillaceae</taxon>
        <taxon>Marinobacterium</taxon>
    </lineage>
</organism>
<dbReference type="Pfam" id="PF00884">
    <property type="entry name" value="Sulfatase"/>
    <property type="match status" value="1"/>
</dbReference>
<evidence type="ECO:0000313" key="5">
    <source>
        <dbReference type="Proteomes" id="UP001596422"/>
    </source>
</evidence>
<dbReference type="PANTHER" id="PTHR45953:SF1">
    <property type="entry name" value="IDURONATE 2-SULFATASE"/>
    <property type="match status" value="1"/>
</dbReference>
<dbReference type="InterPro" id="IPR000917">
    <property type="entry name" value="Sulfatase_N"/>
</dbReference>
<accession>A0ABW2A385</accession>
<keyword evidence="1" id="KW-0479">Metal-binding</keyword>
<proteinExistence type="predicted"/>
<evidence type="ECO:0000313" key="4">
    <source>
        <dbReference type="EMBL" id="MFC6671884.1"/>
    </source>
</evidence>
<evidence type="ECO:0000256" key="2">
    <source>
        <dbReference type="ARBA" id="ARBA00022801"/>
    </source>
</evidence>
<dbReference type="EMBL" id="JBHSWE010000001">
    <property type="protein sequence ID" value="MFC6671884.1"/>
    <property type="molecule type" value="Genomic_DNA"/>
</dbReference>
<dbReference type="Gene3D" id="3.40.720.10">
    <property type="entry name" value="Alkaline Phosphatase, subunit A"/>
    <property type="match status" value="1"/>
</dbReference>
<dbReference type="RefSeq" id="WP_379910361.1">
    <property type="nucleotide sequence ID" value="NZ_JBHSWE010000001.1"/>
</dbReference>
<feature type="domain" description="Sulfatase N-terminal" evidence="3">
    <location>
        <begin position="3"/>
        <end position="230"/>
    </location>
</feature>
<evidence type="ECO:0000256" key="1">
    <source>
        <dbReference type="ARBA" id="ARBA00022723"/>
    </source>
</evidence>
<gene>
    <name evidence="4" type="ORF">ACFQDL_18810</name>
</gene>
<protein>
    <submittedName>
        <fullName evidence="4">Sulfatase-like hydrolase/transferase</fullName>
    </submittedName>
</protein>
<keyword evidence="2" id="KW-0378">Hydrolase</keyword>
<reference evidence="5" key="1">
    <citation type="journal article" date="2019" name="Int. J. Syst. Evol. Microbiol.">
        <title>The Global Catalogue of Microorganisms (GCM) 10K type strain sequencing project: providing services to taxonomists for standard genome sequencing and annotation.</title>
        <authorList>
            <consortium name="The Broad Institute Genomics Platform"/>
            <consortium name="The Broad Institute Genome Sequencing Center for Infectious Disease"/>
            <person name="Wu L."/>
            <person name="Ma J."/>
        </authorList>
    </citation>
    <scope>NUCLEOTIDE SEQUENCE [LARGE SCALE GENOMIC DNA]</scope>
    <source>
        <strain evidence="5">NBRC 111756</strain>
    </source>
</reference>
<dbReference type="InterPro" id="IPR017850">
    <property type="entry name" value="Alkaline_phosphatase_core_sf"/>
</dbReference>
<sequence length="297" mass="33609">MTKNVLWITADQWRGDCLGCAGNPVILTPNVDALAADGVRFARHYSPATPCGPSRASMLTGMYPHNHRMVCNGTPLDGSLTNIALEMRRLGYDPLLFGYTDITPDPRYVPAGDPALRSFEGVLPGFSVAERLLEDSKRWLSWLRRQGYEISQSGYDEIYRPTDGEGARVTRPARYRAEHSDTAWMTDRVVDHLRFVEGEPFFFHLSYLRPHPPYIAPEPYNRLYDPADIPLPTRASDWQAESAQHPYHAYIAGLLPHGRFVQGRAMTRSPACRWRKSSACARCITVWSARWMPRSAV</sequence>
<dbReference type="PANTHER" id="PTHR45953">
    <property type="entry name" value="IDURONATE 2-SULFATASE"/>
    <property type="match status" value="1"/>
</dbReference>
<dbReference type="Proteomes" id="UP001596422">
    <property type="component" value="Unassembled WGS sequence"/>
</dbReference>
<keyword evidence="5" id="KW-1185">Reference proteome</keyword>